<proteinExistence type="predicted"/>
<sequence length="119" mass="12534">MTFAAREAAAAAQAREAAHYEPDDSDRIDAAADAERHEARAATALEQGQDSYDSAERRQGTADALTAKGLDRELVATALTADVSQGRPAADAVKDGGPRSAPKARKVAHSWALCRSTTR</sequence>
<dbReference type="EMBL" id="BSUK01000001">
    <property type="protein sequence ID" value="GMA24796.1"/>
    <property type="molecule type" value="Genomic_DNA"/>
</dbReference>
<feature type="compositionally biased region" description="Low complexity" evidence="1">
    <location>
        <begin position="1"/>
        <end position="15"/>
    </location>
</feature>
<dbReference type="Proteomes" id="UP001157091">
    <property type="component" value="Unassembled WGS sequence"/>
</dbReference>
<feature type="region of interest" description="Disordered" evidence="1">
    <location>
        <begin position="1"/>
        <end position="60"/>
    </location>
</feature>
<gene>
    <name evidence="2" type="ORF">GCM10025864_25550</name>
</gene>
<name>A0ABQ6I3E6_9MICO</name>
<organism evidence="2 3">
    <name type="scientific">Luteimicrobium album</name>
    <dbReference type="NCBI Taxonomy" id="1054550"/>
    <lineage>
        <taxon>Bacteria</taxon>
        <taxon>Bacillati</taxon>
        <taxon>Actinomycetota</taxon>
        <taxon>Actinomycetes</taxon>
        <taxon>Micrococcales</taxon>
        <taxon>Luteimicrobium</taxon>
    </lineage>
</organism>
<feature type="region of interest" description="Disordered" evidence="1">
    <location>
        <begin position="88"/>
        <end position="108"/>
    </location>
</feature>
<protein>
    <submittedName>
        <fullName evidence="2">Uncharacterized protein</fullName>
    </submittedName>
</protein>
<reference evidence="3" key="1">
    <citation type="journal article" date="2019" name="Int. J. Syst. Evol. Microbiol.">
        <title>The Global Catalogue of Microorganisms (GCM) 10K type strain sequencing project: providing services to taxonomists for standard genome sequencing and annotation.</title>
        <authorList>
            <consortium name="The Broad Institute Genomics Platform"/>
            <consortium name="The Broad Institute Genome Sequencing Center for Infectious Disease"/>
            <person name="Wu L."/>
            <person name="Ma J."/>
        </authorList>
    </citation>
    <scope>NUCLEOTIDE SEQUENCE [LARGE SCALE GENOMIC DNA]</scope>
    <source>
        <strain evidence="3">NBRC 106348</strain>
    </source>
</reference>
<evidence type="ECO:0000313" key="3">
    <source>
        <dbReference type="Proteomes" id="UP001157091"/>
    </source>
</evidence>
<accession>A0ABQ6I3E6</accession>
<evidence type="ECO:0000313" key="2">
    <source>
        <dbReference type="EMBL" id="GMA24796.1"/>
    </source>
</evidence>
<feature type="compositionally biased region" description="Basic and acidic residues" evidence="1">
    <location>
        <begin position="16"/>
        <end position="40"/>
    </location>
</feature>
<keyword evidence="3" id="KW-1185">Reference proteome</keyword>
<evidence type="ECO:0000256" key="1">
    <source>
        <dbReference type="SAM" id="MobiDB-lite"/>
    </source>
</evidence>
<comment type="caution">
    <text evidence="2">The sequence shown here is derived from an EMBL/GenBank/DDBJ whole genome shotgun (WGS) entry which is preliminary data.</text>
</comment>